<protein>
    <submittedName>
        <fullName evidence="1">Cobyrinate a,c-diamide synthase</fullName>
    </submittedName>
</protein>
<reference evidence="1" key="1">
    <citation type="submission" date="2021-01" db="EMBL/GenBank/DDBJ databases">
        <title>Complete genome sequence of Clostridiales bacterium R-7.</title>
        <authorList>
            <person name="Mahoney-Kurpe S.C."/>
            <person name="Palevich N."/>
            <person name="Koike S."/>
            <person name="Moon C.D."/>
            <person name="Attwood G.T."/>
        </authorList>
    </citation>
    <scope>NUCLEOTIDE SEQUENCE</scope>
    <source>
        <strain evidence="1">R-7</strain>
    </source>
</reference>
<proteinExistence type="predicted"/>
<evidence type="ECO:0000313" key="2">
    <source>
        <dbReference type="Proteomes" id="UP000682782"/>
    </source>
</evidence>
<sequence length="438" mass="47754">MRLLIAGTGSSCGKTTASLLLMSVLRRQGLTVAPYKTGPDYIDPGFHRVVCGRPSHNLDSWLMADKTLNRVLRNDADISIIEGVMGYYDGLNPVTLRCSTWELAQKTKTPVILTVDASGGAASVAATVKGFQSLQEENGIAGVLVNRVSGQHHYDLIRTAVEHYTGLPCTGYLTRDQKLELPSRHLGLVPAEETPDLLRRIDEAAVLAEQTLDTSLLLSLAGQAPALPALAETGTAVSFPGYRLGVALDEAFHFYYQDNLDALSRAGMELVFFSPLRDQQLPSGLDGLYIGGGYPEVFASGLSANQGMLRSIRDALSGGLPCYAECGGLMYLGEEIDGVPMVGFLPLRCRMTKRLQRFGYVTVEEKSGLVFPAHEFHHALAEPLENASFACRIRKASNPENEWVCGYEREKTLAAFAHVHFGDRPELIRRFFSGSENV</sequence>
<dbReference type="EMBL" id="CP068393">
    <property type="protein sequence ID" value="QUC67047.1"/>
    <property type="molecule type" value="Genomic_DNA"/>
</dbReference>
<dbReference type="Proteomes" id="UP000682782">
    <property type="component" value="Chromosome"/>
</dbReference>
<keyword evidence="2" id="KW-1185">Reference proteome</keyword>
<organism evidence="1 2">
    <name type="scientific">Aristaeella hokkaidonensis</name>
    <dbReference type="NCBI Taxonomy" id="3046382"/>
    <lineage>
        <taxon>Bacteria</taxon>
        <taxon>Bacillati</taxon>
        <taxon>Bacillota</taxon>
        <taxon>Clostridia</taxon>
        <taxon>Eubacteriales</taxon>
        <taxon>Aristaeellaceae</taxon>
        <taxon>Aristaeella</taxon>
    </lineage>
</organism>
<accession>A0AC61MWD2</accession>
<evidence type="ECO:0000313" key="1">
    <source>
        <dbReference type="EMBL" id="QUC67047.1"/>
    </source>
</evidence>
<name>A0AC61MWD2_9FIRM</name>
<gene>
    <name evidence="1" type="ORF">JYE49_14635</name>
</gene>